<dbReference type="PRINTS" id="PR00410">
    <property type="entry name" value="PHEHYDRXLASE"/>
</dbReference>
<dbReference type="AlphaFoldDB" id="A0A1G2G5I2"/>
<dbReference type="STRING" id="1802115.A2756_00605"/>
<dbReference type="InterPro" id="IPR039261">
    <property type="entry name" value="FNR_nucleotide-bd"/>
</dbReference>
<protein>
    <recommendedName>
        <fullName evidence="14">FAD-binding FR-type domain-containing protein</fullName>
    </recommendedName>
</protein>
<keyword evidence="5" id="KW-0001">2Fe-2S</keyword>
<feature type="transmembrane region" description="Helical" evidence="13">
    <location>
        <begin position="83"/>
        <end position="106"/>
    </location>
</feature>
<comment type="caution">
    <text evidence="15">The sequence shown here is derived from an EMBL/GenBank/DDBJ whole genome shotgun (WGS) entry which is preliminary data.</text>
</comment>
<dbReference type="GO" id="GO:0046872">
    <property type="term" value="F:metal ion binding"/>
    <property type="evidence" value="ECO:0007669"/>
    <property type="project" value="UniProtKB-KW"/>
</dbReference>
<dbReference type="Proteomes" id="UP000177785">
    <property type="component" value="Unassembled WGS sequence"/>
</dbReference>
<dbReference type="InterPro" id="IPR017938">
    <property type="entry name" value="Riboflavin_synthase-like_b-brl"/>
</dbReference>
<keyword evidence="11" id="KW-0411">Iron-sulfur</keyword>
<dbReference type="GO" id="GO:0051537">
    <property type="term" value="F:2 iron, 2 sulfur cluster binding"/>
    <property type="evidence" value="ECO:0007669"/>
    <property type="project" value="UniProtKB-KW"/>
</dbReference>
<keyword evidence="9" id="KW-0560">Oxidoreductase</keyword>
<feature type="transmembrane region" description="Helical" evidence="13">
    <location>
        <begin position="7"/>
        <end position="25"/>
    </location>
</feature>
<evidence type="ECO:0000256" key="8">
    <source>
        <dbReference type="ARBA" id="ARBA00022989"/>
    </source>
</evidence>
<sequence length="437" mass="49856">MLSMKKSVLYSIFLLNLGFIIWFWLGSSRAFLEGTGYMQLIAWGRVVGLVAEYAVLLQLILIGRISWIEQVFGHDRMNRMHRFVGYSVIFFLLAHPTLLIVGYAGISGVSFLGQTMDFLVHKDDVLKAAVGLCIFAFVIAVSVPVVRKRLRYETWYFTHLLLYLAILLAFDHQVKFGDFEGNTTRIAYWYALNFAVFGAFGAYRFLRPVWRMYRHRFRVDRVVQETHDVWSIYISGRDIGAFMFQPGQFANLTFLTRGFWFTHPFSFSVAPNSEYIRFSVKASGDFTDKIALIPVGTYVIVDGPLGIFTEASAVRGKFLFIAGGIGITPIRALTESLLREHRDMVLLYGNKTAEDIVFAREFADYHMPMHVVLSQTAGAGAYETGHIDKEKIQRLVPDFKDREVFLCGPVGMMDTVVYALRELGLPSSQIHFEKFSY</sequence>
<dbReference type="PANTHER" id="PTHR47354">
    <property type="entry name" value="NADH OXIDOREDUCTASE HCR"/>
    <property type="match status" value="1"/>
</dbReference>
<feature type="transmembrane region" description="Helical" evidence="13">
    <location>
        <begin position="186"/>
        <end position="206"/>
    </location>
</feature>
<dbReference type="InterPro" id="IPR013130">
    <property type="entry name" value="Fe3_Rdtase_TM_dom"/>
</dbReference>
<evidence type="ECO:0000256" key="9">
    <source>
        <dbReference type="ARBA" id="ARBA00023002"/>
    </source>
</evidence>
<dbReference type="Pfam" id="PF00175">
    <property type="entry name" value="NAD_binding_1"/>
    <property type="match status" value="1"/>
</dbReference>
<evidence type="ECO:0000313" key="15">
    <source>
        <dbReference type="EMBL" id="OGZ45504.1"/>
    </source>
</evidence>
<dbReference type="PANTHER" id="PTHR47354:SF8">
    <property type="entry name" value="1,2-PHENYLACETYL-COA EPOXIDASE, SUBUNIT E"/>
    <property type="match status" value="1"/>
</dbReference>
<gene>
    <name evidence="15" type="ORF">A2756_00605</name>
</gene>
<keyword evidence="12 13" id="KW-0472">Membrane</keyword>
<dbReference type="GO" id="GO:0050660">
    <property type="term" value="F:flavin adenine dinucleotide binding"/>
    <property type="evidence" value="ECO:0007669"/>
    <property type="project" value="TreeGrafter"/>
</dbReference>
<evidence type="ECO:0000259" key="14">
    <source>
        <dbReference type="PROSITE" id="PS51384"/>
    </source>
</evidence>
<evidence type="ECO:0000256" key="1">
    <source>
        <dbReference type="ARBA" id="ARBA00001974"/>
    </source>
</evidence>
<dbReference type="Gene3D" id="2.40.30.10">
    <property type="entry name" value="Translation factors"/>
    <property type="match status" value="1"/>
</dbReference>
<evidence type="ECO:0000256" key="3">
    <source>
        <dbReference type="ARBA" id="ARBA00022630"/>
    </source>
</evidence>
<evidence type="ECO:0000256" key="7">
    <source>
        <dbReference type="ARBA" id="ARBA00022827"/>
    </source>
</evidence>
<keyword evidence="7" id="KW-0274">FAD</keyword>
<feature type="transmembrane region" description="Helical" evidence="13">
    <location>
        <begin position="155"/>
        <end position="174"/>
    </location>
</feature>
<feature type="domain" description="FAD-binding FR-type" evidence="14">
    <location>
        <begin position="212"/>
        <end position="311"/>
    </location>
</feature>
<accession>A0A1G2G5I2</accession>
<dbReference type="Pfam" id="PF01794">
    <property type="entry name" value="Ferric_reduct"/>
    <property type="match status" value="1"/>
</dbReference>
<dbReference type="SUPFAM" id="SSF63380">
    <property type="entry name" value="Riboflavin synthase domain-like"/>
    <property type="match status" value="1"/>
</dbReference>
<dbReference type="Pfam" id="PF08022">
    <property type="entry name" value="FAD_binding_8"/>
    <property type="match status" value="1"/>
</dbReference>
<evidence type="ECO:0000256" key="6">
    <source>
        <dbReference type="ARBA" id="ARBA00022723"/>
    </source>
</evidence>
<keyword evidence="3" id="KW-0285">Flavoprotein</keyword>
<evidence type="ECO:0000256" key="12">
    <source>
        <dbReference type="ARBA" id="ARBA00023136"/>
    </source>
</evidence>
<dbReference type="SUPFAM" id="SSF52343">
    <property type="entry name" value="Ferredoxin reductase-like, C-terminal NADP-linked domain"/>
    <property type="match status" value="1"/>
</dbReference>
<dbReference type="CDD" id="cd06198">
    <property type="entry name" value="FNR_like_3"/>
    <property type="match status" value="1"/>
</dbReference>
<evidence type="ECO:0000313" key="16">
    <source>
        <dbReference type="Proteomes" id="UP000177785"/>
    </source>
</evidence>
<dbReference type="InterPro" id="IPR050415">
    <property type="entry name" value="MRET"/>
</dbReference>
<evidence type="ECO:0000256" key="4">
    <source>
        <dbReference type="ARBA" id="ARBA00022692"/>
    </source>
</evidence>
<evidence type="ECO:0000256" key="11">
    <source>
        <dbReference type="ARBA" id="ARBA00023014"/>
    </source>
</evidence>
<evidence type="ECO:0000256" key="13">
    <source>
        <dbReference type="SAM" id="Phobius"/>
    </source>
</evidence>
<dbReference type="Gene3D" id="3.40.50.80">
    <property type="entry name" value="Nucleotide-binding domain of ferredoxin-NADP reductase (FNR) module"/>
    <property type="match status" value="1"/>
</dbReference>
<dbReference type="InterPro" id="IPR001433">
    <property type="entry name" value="OxRdtase_FAD/NAD-bd"/>
</dbReference>
<comment type="cofactor">
    <cofactor evidence="1">
        <name>FAD</name>
        <dbReference type="ChEBI" id="CHEBI:57692"/>
    </cofactor>
</comment>
<dbReference type="InterPro" id="IPR013112">
    <property type="entry name" value="FAD-bd_8"/>
</dbReference>
<keyword evidence="6" id="KW-0479">Metal-binding</keyword>
<dbReference type="GO" id="GO:0016491">
    <property type="term" value="F:oxidoreductase activity"/>
    <property type="evidence" value="ECO:0007669"/>
    <property type="project" value="UniProtKB-KW"/>
</dbReference>
<name>A0A1G2G5I2_9BACT</name>
<keyword evidence="8 13" id="KW-1133">Transmembrane helix</keyword>
<feature type="transmembrane region" description="Helical" evidence="13">
    <location>
        <begin position="37"/>
        <end position="62"/>
    </location>
</feature>
<organism evidence="15 16">
    <name type="scientific">Candidatus Ryanbacteria bacterium RIFCSPHIGHO2_01_FULL_48_27</name>
    <dbReference type="NCBI Taxonomy" id="1802115"/>
    <lineage>
        <taxon>Bacteria</taxon>
        <taxon>Candidatus Ryaniibacteriota</taxon>
    </lineage>
</organism>
<reference evidence="15 16" key="1">
    <citation type="journal article" date="2016" name="Nat. Commun.">
        <title>Thousands of microbial genomes shed light on interconnected biogeochemical processes in an aquifer system.</title>
        <authorList>
            <person name="Anantharaman K."/>
            <person name="Brown C.T."/>
            <person name="Hug L.A."/>
            <person name="Sharon I."/>
            <person name="Castelle C.J."/>
            <person name="Probst A.J."/>
            <person name="Thomas B.C."/>
            <person name="Singh A."/>
            <person name="Wilkins M.J."/>
            <person name="Karaoz U."/>
            <person name="Brodie E.L."/>
            <person name="Williams K.H."/>
            <person name="Hubbard S.S."/>
            <person name="Banfield J.F."/>
        </authorList>
    </citation>
    <scope>NUCLEOTIDE SEQUENCE [LARGE SCALE GENOMIC DNA]</scope>
</reference>
<evidence type="ECO:0000256" key="10">
    <source>
        <dbReference type="ARBA" id="ARBA00023004"/>
    </source>
</evidence>
<evidence type="ECO:0000256" key="5">
    <source>
        <dbReference type="ARBA" id="ARBA00022714"/>
    </source>
</evidence>
<feature type="transmembrane region" description="Helical" evidence="13">
    <location>
        <begin position="126"/>
        <end position="146"/>
    </location>
</feature>
<dbReference type="EMBL" id="MHNL01000006">
    <property type="protein sequence ID" value="OGZ45504.1"/>
    <property type="molecule type" value="Genomic_DNA"/>
</dbReference>
<keyword evidence="4 13" id="KW-0812">Transmembrane</keyword>
<evidence type="ECO:0000256" key="2">
    <source>
        <dbReference type="ARBA" id="ARBA00004141"/>
    </source>
</evidence>
<dbReference type="InterPro" id="IPR017927">
    <property type="entry name" value="FAD-bd_FR_type"/>
</dbReference>
<comment type="subcellular location">
    <subcellularLocation>
        <location evidence="2">Membrane</location>
        <topology evidence="2">Multi-pass membrane protein</topology>
    </subcellularLocation>
</comment>
<dbReference type="GO" id="GO:0016020">
    <property type="term" value="C:membrane"/>
    <property type="evidence" value="ECO:0007669"/>
    <property type="project" value="UniProtKB-SubCell"/>
</dbReference>
<dbReference type="PROSITE" id="PS51384">
    <property type="entry name" value="FAD_FR"/>
    <property type="match status" value="1"/>
</dbReference>
<keyword evidence="10" id="KW-0408">Iron</keyword>
<proteinExistence type="predicted"/>